<reference evidence="1" key="1">
    <citation type="submission" date="2020-03" db="EMBL/GenBank/DDBJ databases">
        <title>The deep terrestrial virosphere.</title>
        <authorList>
            <person name="Holmfeldt K."/>
            <person name="Nilsson E."/>
            <person name="Simone D."/>
            <person name="Lopez-Fernandez M."/>
            <person name="Wu X."/>
            <person name="de Brujin I."/>
            <person name="Lundin D."/>
            <person name="Andersson A."/>
            <person name="Bertilsson S."/>
            <person name="Dopson M."/>
        </authorList>
    </citation>
    <scope>NUCLEOTIDE SEQUENCE</scope>
    <source>
        <strain evidence="1">MM415B04199</strain>
    </source>
</reference>
<gene>
    <name evidence="1" type="ORF">MM415B04199_0006</name>
</gene>
<accession>A0A6M3LKF7</accession>
<dbReference type="EMBL" id="MT143156">
    <property type="protein sequence ID" value="QJA93531.1"/>
    <property type="molecule type" value="Genomic_DNA"/>
</dbReference>
<name>A0A6M3LKF7_9ZZZZ</name>
<proteinExistence type="predicted"/>
<organism evidence="1">
    <name type="scientific">viral metagenome</name>
    <dbReference type="NCBI Taxonomy" id="1070528"/>
    <lineage>
        <taxon>unclassified sequences</taxon>
        <taxon>metagenomes</taxon>
        <taxon>organismal metagenomes</taxon>
    </lineage>
</organism>
<dbReference type="AlphaFoldDB" id="A0A6M3LKF7"/>
<sequence>MSDDYTRISDDQYKKLVFQLRGQFLAILNVFRCYGLDAYIDTAVGECTTVAENFGMALRGKRKPIHILHEPKRRAIE</sequence>
<protein>
    <submittedName>
        <fullName evidence="1">Uncharacterized protein</fullName>
    </submittedName>
</protein>
<evidence type="ECO:0000313" key="1">
    <source>
        <dbReference type="EMBL" id="QJA93531.1"/>
    </source>
</evidence>